<evidence type="ECO:0000313" key="1">
    <source>
        <dbReference type="EMBL" id="SDX42643.1"/>
    </source>
</evidence>
<dbReference type="AlphaFoldDB" id="A0A1H3BL13"/>
<dbReference type="Proteomes" id="UP000198640">
    <property type="component" value="Unassembled WGS sequence"/>
</dbReference>
<dbReference type="EMBL" id="FNOY01000001">
    <property type="protein sequence ID" value="SDX42643.1"/>
    <property type="molecule type" value="Genomic_DNA"/>
</dbReference>
<name>A0A1H3BL13_9PROT</name>
<protein>
    <submittedName>
        <fullName evidence="1">Uncharacterized protein</fullName>
    </submittedName>
</protein>
<dbReference type="STRING" id="44576.SAMN05421881_100155"/>
<accession>A0A1H3BL13</accession>
<reference evidence="1 2" key="1">
    <citation type="submission" date="2016-10" db="EMBL/GenBank/DDBJ databases">
        <authorList>
            <person name="de Groot N.N."/>
        </authorList>
    </citation>
    <scope>NUCLEOTIDE SEQUENCE [LARGE SCALE GENOMIC DNA]</scope>
    <source>
        <strain evidence="1 2">Nm1</strain>
    </source>
</reference>
<keyword evidence="2" id="KW-1185">Reference proteome</keyword>
<organism evidence="1 2">
    <name type="scientific">Nitrosomonas halophila</name>
    <dbReference type="NCBI Taxonomy" id="44576"/>
    <lineage>
        <taxon>Bacteria</taxon>
        <taxon>Pseudomonadati</taxon>
        <taxon>Pseudomonadota</taxon>
        <taxon>Betaproteobacteria</taxon>
        <taxon>Nitrosomonadales</taxon>
        <taxon>Nitrosomonadaceae</taxon>
        <taxon>Nitrosomonas</taxon>
    </lineage>
</organism>
<gene>
    <name evidence="1" type="ORF">SAMN05421881_100155</name>
</gene>
<proteinExistence type="predicted"/>
<sequence length="58" mass="6730">MTFDKDDTNQTSFDEPALLRVLLKEGRITCHDSIRQSAYIDNYQETNACNTNTKRSFI</sequence>
<evidence type="ECO:0000313" key="2">
    <source>
        <dbReference type="Proteomes" id="UP000198640"/>
    </source>
</evidence>